<dbReference type="OrthoDB" id="1305878at2759"/>
<dbReference type="PANTHER" id="PTHR46293:SF1">
    <property type="entry name" value="OS03G0632800 PROTEIN"/>
    <property type="match status" value="1"/>
</dbReference>
<dbReference type="SUPFAM" id="SSF57850">
    <property type="entry name" value="RING/U-box"/>
    <property type="match status" value="1"/>
</dbReference>
<feature type="region of interest" description="Disordered" evidence="9">
    <location>
        <begin position="151"/>
        <end position="205"/>
    </location>
</feature>
<dbReference type="GO" id="GO:0008270">
    <property type="term" value="F:zinc ion binding"/>
    <property type="evidence" value="ECO:0007669"/>
    <property type="project" value="UniProtKB-KW"/>
</dbReference>
<dbReference type="GO" id="GO:0004842">
    <property type="term" value="F:ubiquitin-protein transferase activity"/>
    <property type="evidence" value="ECO:0007669"/>
    <property type="project" value="InterPro"/>
</dbReference>
<feature type="region of interest" description="Disordered" evidence="9">
    <location>
        <begin position="95"/>
        <end position="114"/>
    </location>
</feature>
<dbReference type="InterPro" id="IPR044807">
    <property type="entry name" value="DRIP1-like"/>
</dbReference>
<gene>
    <name evidence="11" type="ORF">FH972_006409</name>
</gene>
<evidence type="ECO:0000256" key="9">
    <source>
        <dbReference type="SAM" id="MobiDB-lite"/>
    </source>
</evidence>
<dbReference type="CDD" id="cd16525">
    <property type="entry name" value="RING-HC_PCGF"/>
    <property type="match status" value="1"/>
</dbReference>
<dbReference type="SMART" id="SM00184">
    <property type="entry name" value="RING"/>
    <property type="match status" value="1"/>
</dbReference>
<name>A0A5N6QS79_9ROSI</name>
<dbReference type="InterPro" id="IPR001841">
    <property type="entry name" value="Znf_RING"/>
</dbReference>
<dbReference type="InterPro" id="IPR017907">
    <property type="entry name" value="Znf_RING_CS"/>
</dbReference>
<keyword evidence="12" id="KW-1185">Reference proteome</keyword>
<dbReference type="Gene3D" id="3.30.40.10">
    <property type="entry name" value="Zinc/RING finger domain, C3HC4 (zinc finger)"/>
    <property type="match status" value="1"/>
</dbReference>
<dbReference type="GO" id="GO:0016272">
    <property type="term" value="C:prefoldin complex"/>
    <property type="evidence" value="ECO:0007669"/>
    <property type="project" value="InterPro"/>
</dbReference>
<keyword evidence="4" id="KW-0862">Zinc</keyword>
<feature type="domain" description="RING-type" evidence="10">
    <location>
        <begin position="19"/>
        <end position="60"/>
    </location>
</feature>
<accession>A0A5N6QS79</accession>
<dbReference type="InterPro" id="IPR013083">
    <property type="entry name" value="Znf_RING/FYVE/PHD"/>
</dbReference>
<evidence type="ECO:0000256" key="2">
    <source>
        <dbReference type="ARBA" id="ARBA00022723"/>
    </source>
</evidence>
<keyword evidence="8" id="KW-0175">Coiled coil</keyword>
<dbReference type="GO" id="GO:0005737">
    <property type="term" value="C:cytoplasm"/>
    <property type="evidence" value="ECO:0007669"/>
    <property type="project" value="UniProtKB-ARBA"/>
</dbReference>
<proteinExistence type="inferred from homology"/>
<dbReference type="PANTHER" id="PTHR46293">
    <property type="entry name" value="E3 UBIQUITIN PROTEIN LIGASE DRIP1"/>
    <property type="match status" value="1"/>
</dbReference>
<dbReference type="Pfam" id="PF13923">
    <property type="entry name" value="zf-C3HC4_2"/>
    <property type="match status" value="1"/>
</dbReference>
<dbReference type="Pfam" id="PF01920">
    <property type="entry name" value="Prefoldin_2"/>
    <property type="match status" value="1"/>
</dbReference>
<organism evidence="11 12">
    <name type="scientific">Carpinus fangiana</name>
    <dbReference type="NCBI Taxonomy" id="176857"/>
    <lineage>
        <taxon>Eukaryota</taxon>
        <taxon>Viridiplantae</taxon>
        <taxon>Streptophyta</taxon>
        <taxon>Embryophyta</taxon>
        <taxon>Tracheophyta</taxon>
        <taxon>Spermatophyta</taxon>
        <taxon>Magnoliopsida</taxon>
        <taxon>eudicotyledons</taxon>
        <taxon>Gunneridae</taxon>
        <taxon>Pentapetalae</taxon>
        <taxon>rosids</taxon>
        <taxon>fabids</taxon>
        <taxon>Fagales</taxon>
        <taxon>Betulaceae</taxon>
        <taxon>Carpinus</taxon>
    </lineage>
</organism>
<evidence type="ECO:0000256" key="4">
    <source>
        <dbReference type="ARBA" id="ARBA00022833"/>
    </source>
</evidence>
<evidence type="ECO:0000259" key="10">
    <source>
        <dbReference type="PROSITE" id="PS50089"/>
    </source>
</evidence>
<evidence type="ECO:0000313" key="12">
    <source>
        <dbReference type="Proteomes" id="UP000327013"/>
    </source>
</evidence>
<dbReference type="GO" id="GO:0051082">
    <property type="term" value="F:unfolded protein binding"/>
    <property type="evidence" value="ECO:0007669"/>
    <property type="project" value="InterPro"/>
</dbReference>
<feature type="compositionally biased region" description="Basic and acidic residues" evidence="9">
    <location>
        <begin position="151"/>
        <end position="163"/>
    </location>
</feature>
<evidence type="ECO:0000256" key="1">
    <source>
        <dbReference type="ARBA" id="ARBA00008045"/>
    </source>
</evidence>
<keyword evidence="5" id="KW-0143">Chaperone</keyword>
<feature type="coiled-coil region" evidence="8">
    <location>
        <begin position="457"/>
        <end position="547"/>
    </location>
</feature>
<reference evidence="11 12" key="1">
    <citation type="submission" date="2019-06" db="EMBL/GenBank/DDBJ databases">
        <title>A chromosomal-level reference genome of Carpinus fangiana (Coryloideae, Betulaceae).</title>
        <authorList>
            <person name="Yang X."/>
            <person name="Wang Z."/>
            <person name="Zhang L."/>
            <person name="Hao G."/>
            <person name="Liu J."/>
            <person name="Yang Y."/>
        </authorList>
    </citation>
    <scope>NUCLEOTIDE SEQUENCE [LARGE SCALE GENOMIC DNA]</scope>
    <source>
        <strain evidence="11">Cfa_2016G</strain>
        <tissue evidence="11">Leaf</tissue>
    </source>
</reference>
<dbReference type="GO" id="GO:0006457">
    <property type="term" value="P:protein folding"/>
    <property type="evidence" value="ECO:0007669"/>
    <property type="project" value="InterPro"/>
</dbReference>
<feature type="region of interest" description="Disordered" evidence="9">
    <location>
        <begin position="267"/>
        <end position="297"/>
    </location>
</feature>
<evidence type="ECO:0000256" key="7">
    <source>
        <dbReference type="PROSITE-ProRule" id="PRU00175"/>
    </source>
</evidence>
<dbReference type="InterPro" id="IPR002777">
    <property type="entry name" value="PFD_beta-like"/>
</dbReference>
<dbReference type="PROSITE" id="PS50089">
    <property type="entry name" value="ZF_RING_2"/>
    <property type="match status" value="1"/>
</dbReference>
<dbReference type="AlphaFoldDB" id="A0A5N6QS79"/>
<dbReference type="Proteomes" id="UP000327013">
    <property type="component" value="Chromosome 2"/>
</dbReference>
<keyword evidence="2" id="KW-0479">Metal-binding</keyword>
<dbReference type="PROSITE" id="PS00518">
    <property type="entry name" value="ZF_RING_1"/>
    <property type="match status" value="1"/>
</dbReference>
<feature type="compositionally biased region" description="Basic residues" evidence="9">
    <location>
        <begin position="273"/>
        <end position="284"/>
    </location>
</feature>
<evidence type="ECO:0000256" key="3">
    <source>
        <dbReference type="ARBA" id="ARBA00022771"/>
    </source>
</evidence>
<protein>
    <recommendedName>
        <fullName evidence="10">RING-type domain-containing protein</fullName>
    </recommendedName>
</protein>
<evidence type="ECO:0000256" key="6">
    <source>
        <dbReference type="ARBA" id="ARBA00024667"/>
    </source>
</evidence>
<dbReference type="FunFam" id="1.10.287.370:FF:000005">
    <property type="entry name" value="Prefoldin subunit 4"/>
    <property type="match status" value="1"/>
</dbReference>
<evidence type="ECO:0000256" key="5">
    <source>
        <dbReference type="ARBA" id="ARBA00023186"/>
    </source>
</evidence>
<keyword evidence="3 7" id="KW-0863">Zinc-finger</keyword>
<evidence type="ECO:0000313" key="11">
    <source>
        <dbReference type="EMBL" id="KAE8010011.1"/>
    </source>
</evidence>
<evidence type="ECO:0000256" key="8">
    <source>
        <dbReference type="SAM" id="Coils"/>
    </source>
</evidence>
<comment type="similarity">
    <text evidence="1">Belongs to the prefoldin subunit beta family.</text>
</comment>
<dbReference type="SUPFAM" id="SSF46579">
    <property type="entry name" value="Prefoldin"/>
    <property type="match status" value="1"/>
</dbReference>
<sequence length="561" mass="63240">MASQVVKVKRETIEACMTCPLCNKLLKDATTISLCLHTFCRKCIYEKLSDEEVDCCPVCNVDLGCLPVEKLRPDHNLQDIRGKIFPLKRRKVEAPEVTPTNSLPVKRKERSLSSLVVSTPKVPMQTGLTGRRTKAARKAAAIRGCSFAVEEPAKKEDSAEDHPLSSSSHDSQSKTTRNKRQDFSVAEPSNEHRHNEDRENDVEVTEGKADLWTPLNCLVEAANRTKSSKLFSQGLSLAKLEQHNVHDNEVYMPETKVRAESFRTPESEVYMPKSKRKEQGHKKKVQDENNGTTLLPGPVKRRRFRAAGRKSAAASGELHPSAQVMLDAAGSKRNRRNSPIWFSLVASEDRKADVSLPQISACYLRIKLGNKECTFEHFGLSRKAYRKHLCFSVEIMCRGQPVVPSLQLQNLVDLWFRTASTSKKVPASVGSSAKDFVMGGGSETEVTWEDQQNINKFGRLNNRFHELEDEIKIAKETNESLEDASNELILTDEEVVRFQIGEVFAHVPKEEVESRIEDMKEVTSKNVEKLEEEKDSVVAQMAELKKILYGKFKDSINLEEE</sequence>
<dbReference type="EMBL" id="CM017322">
    <property type="protein sequence ID" value="KAE8010011.1"/>
    <property type="molecule type" value="Genomic_DNA"/>
</dbReference>
<dbReference type="CDD" id="cd23165">
    <property type="entry name" value="Prefoldin_4"/>
    <property type="match status" value="1"/>
</dbReference>
<comment type="function">
    <text evidence="6">Binds specifically to cytosolic chaperonin (c-CPN) and transfers target proteins to it. Binds to nascent polypeptide chain and promotes folding in an environment in which there are many competing pathways for nonnative proteins.</text>
</comment>